<sequence length="1024" mass="121613">MRYLCHDVFMVRVPSLSLKTFWDFNKTDVNISDYISKNEKIMNFMKESVLLSSKSLYASLNNPPTEKKKVKNYNLGLLKYFIRASTRPTPFGLFAGVGLGEFSDQTDISVNQKEYIKDISVDIGWMDCAIHKFESDINVVSQLKVKFNPICYLWGNRLKNPYFSNHGMLKDYKDCIEQNDIQYTNLIELIKKNTEKFTDFSKIQNIIRETYKDVPDELIDYTLFQLIENEYLITNLRIPAYCDNHLEHVIKVLGNNEYTNKLAEPFKEIKILLNKYNKYQNKLEIIETIYNKMKKIHKSKNYLKINKGLILNENCLSYEIKDKLEHFANCLNNISINATEYSKLDKFKEAFSQKFGLNSEVPLIDIIDKSEFNGLDLIGNIDKTISERERSIKKIIDDKIMLALMNSTEEVNLYNSDFSSIPKKEKKHKSSKSFDMSFYINKKDKDYNIIAGPAVSNKAGSIFQRFYNVFDPQLIAKYNRIYESEIKLTENEYLLVEVREKPVAGRVNNIINSNKNHEYYLAIACTDETVSGEIHINDLCIGLSQERELYIKSISKNKKCKIIMDNMLVSRLNSKIINLLRTISEEYEDDLIDRIFTLYKNEYIYTPRIKFEGIVIHPKSWNFSSENFDMKSLEKFKKSFDKVIHQYKIDDYVCLCEGDHRILVDLKHEEFLDIIYSSVKKNGELNLHETEMFSNPIVEDLDQNNYMAEFVFSFIQHEENKKILLSTIKEDFVENNRMIQNKSQRFSLGDHGWIYMKLYGLGDKENELLTKELPCLLDDLDLEKFFFLRYYENGKHLRLRFKFENENIALNKLHRIKSWIFELQKNRLINRTIFDVYEREVNRYGGLELIEYAEQFFYADSIFVINILNSFDLDNEKDKELLYMVGMISVLKELTHDEFELLEILDEENLRNKYRDEFKKERINYLRIAEYILKGEVEKIDKRLLKIIEVYKKRQLMLFEFKKQLEKQIEKKKTTNIKKEIIFSMNHMYCNRMIGDTAYEGKCLSIIRHSLHDLIEKWKYTKRK</sequence>
<evidence type="ECO:0000259" key="1">
    <source>
        <dbReference type="Pfam" id="PF04738"/>
    </source>
</evidence>
<dbReference type="InterPro" id="IPR006827">
    <property type="entry name" value="Lant_deHydtase_N"/>
</dbReference>
<dbReference type="InterPro" id="IPR023809">
    <property type="entry name" value="Thiopep_bacteriocin_synth_dom"/>
</dbReference>
<keyword evidence="4" id="KW-1185">Reference proteome</keyword>
<protein>
    <submittedName>
        <fullName evidence="3">Lantibiotic dehydratase</fullName>
    </submittedName>
</protein>
<accession>A0ABX8RD82</accession>
<evidence type="ECO:0000313" key="4">
    <source>
        <dbReference type="Proteomes" id="UP000886818"/>
    </source>
</evidence>
<dbReference type="NCBIfam" id="TIGR03891">
    <property type="entry name" value="thiopep_ocin"/>
    <property type="match status" value="1"/>
</dbReference>
<evidence type="ECO:0000259" key="2">
    <source>
        <dbReference type="Pfam" id="PF14028"/>
    </source>
</evidence>
<organism evidence="3 4">
    <name type="scientific">Crassaminicella indica</name>
    <dbReference type="NCBI Taxonomy" id="2855394"/>
    <lineage>
        <taxon>Bacteria</taxon>
        <taxon>Bacillati</taxon>
        <taxon>Bacillota</taxon>
        <taxon>Clostridia</taxon>
        <taxon>Eubacteriales</taxon>
        <taxon>Clostridiaceae</taxon>
        <taxon>Crassaminicella</taxon>
    </lineage>
</organism>
<proteinExistence type="predicted"/>
<dbReference type="EMBL" id="CP078093">
    <property type="protein sequence ID" value="QXM06247.1"/>
    <property type="molecule type" value="Genomic_DNA"/>
</dbReference>
<gene>
    <name evidence="3" type="ORF">KVH43_13035</name>
</gene>
<dbReference type="RefSeq" id="WP_218282943.1">
    <property type="nucleotide sequence ID" value="NZ_CP078093.1"/>
</dbReference>
<evidence type="ECO:0000313" key="3">
    <source>
        <dbReference type="EMBL" id="QXM06247.1"/>
    </source>
</evidence>
<reference evidence="3" key="1">
    <citation type="submission" date="2021-07" db="EMBL/GenBank/DDBJ databases">
        <title>Complete genome sequence of Crassaminicella sp. 143-21, isolated from a deep-sea hydrothermal vent.</title>
        <authorList>
            <person name="Li X."/>
        </authorList>
    </citation>
    <scope>NUCLEOTIDE SEQUENCE</scope>
    <source>
        <strain evidence="3">143-21</strain>
    </source>
</reference>
<name>A0ABX8RD82_9CLOT</name>
<feature type="domain" description="Thiopeptide-type bacteriocin biosynthesis" evidence="2">
    <location>
        <begin position="753"/>
        <end position="1001"/>
    </location>
</feature>
<dbReference type="Pfam" id="PF04738">
    <property type="entry name" value="Lant_dehydr_N"/>
    <property type="match status" value="1"/>
</dbReference>
<dbReference type="Proteomes" id="UP000886818">
    <property type="component" value="Chromosome"/>
</dbReference>
<feature type="domain" description="Lantibiotic dehydratase N-terminal" evidence="1">
    <location>
        <begin position="45"/>
        <end position="670"/>
    </location>
</feature>
<dbReference type="Pfam" id="PF14028">
    <property type="entry name" value="Lant_dehydr_C"/>
    <property type="match status" value="1"/>
</dbReference>